<keyword evidence="1" id="KW-1133">Transmembrane helix</keyword>
<dbReference type="STRING" id="154621.RV11_GL002414"/>
<keyword evidence="1" id="KW-0812">Transmembrane</keyword>
<gene>
    <name evidence="2" type="ORF">UC3_01482</name>
</gene>
<feature type="transmembrane region" description="Helical" evidence="1">
    <location>
        <begin position="6"/>
        <end position="39"/>
    </location>
</feature>
<dbReference type="RefSeq" id="WP_010768145.1">
    <property type="nucleotide sequence ID" value="NZ_ASWE01000003.1"/>
</dbReference>
<dbReference type="PATRIC" id="fig|1158610.3.peg.1467"/>
<proteinExistence type="predicted"/>
<dbReference type="eggNOG" id="ENOG502ZNFP">
    <property type="taxonomic scope" value="Bacteria"/>
</dbReference>
<keyword evidence="1" id="KW-0472">Membrane</keyword>
<comment type="caution">
    <text evidence="2">The sequence shown here is derived from an EMBL/GenBank/DDBJ whole genome shotgun (WGS) entry which is preliminary data.</text>
</comment>
<dbReference type="AlphaFoldDB" id="R3WS59"/>
<dbReference type="Proteomes" id="UP000013785">
    <property type="component" value="Unassembled WGS sequence"/>
</dbReference>
<protein>
    <submittedName>
        <fullName evidence="2">Uncharacterized protein</fullName>
    </submittedName>
</protein>
<organism evidence="2 3">
    <name type="scientific">Enterococcus phoeniculicola ATCC BAA-412</name>
    <dbReference type="NCBI Taxonomy" id="1158610"/>
    <lineage>
        <taxon>Bacteria</taxon>
        <taxon>Bacillati</taxon>
        <taxon>Bacillota</taxon>
        <taxon>Bacilli</taxon>
        <taxon>Lactobacillales</taxon>
        <taxon>Enterococcaceae</taxon>
        <taxon>Enterococcus</taxon>
    </lineage>
</organism>
<sequence length="72" mass="8599">MKKKLFWILCILADLVLLVIGFIKSNFLISMLALGLILFIKQKSYPLLFQTFDEEWDKKRAAFKAKRRENYE</sequence>
<keyword evidence="3" id="KW-1185">Reference proteome</keyword>
<name>R3WS59_9ENTE</name>
<reference evidence="2 3" key="1">
    <citation type="submission" date="2013-02" db="EMBL/GenBank/DDBJ databases">
        <title>The Genome Sequence of Enterococcus phoeniculicola BAA-412.</title>
        <authorList>
            <consortium name="The Broad Institute Genome Sequencing Platform"/>
            <consortium name="The Broad Institute Genome Sequencing Center for Infectious Disease"/>
            <person name="Earl A.M."/>
            <person name="Gilmore M.S."/>
            <person name="Lebreton F."/>
            <person name="Walker B."/>
            <person name="Young S.K."/>
            <person name="Zeng Q."/>
            <person name="Gargeya S."/>
            <person name="Fitzgerald M."/>
            <person name="Haas B."/>
            <person name="Abouelleil A."/>
            <person name="Alvarado L."/>
            <person name="Arachchi H.M."/>
            <person name="Berlin A.M."/>
            <person name="Chapman S.B."/>
            <person name="Dewar J."/>
            <person name="Goldberg J."/>
            <person name="Griggs A."/>
            <person name="Gujja S."/>
            <person name="Hansen M."/>
            <person name="Howarth C."/>
            <person name="Imamovic A."/>
            <person name="Larimer J."/>
            <person name="McCowan C."/>
            <person name="Murphy C."/>
            <person name="Neiman D."/>
            <person name="Pearson M."/>
            <person name="Priest M."/>
            <person name="Roberts A."/>
            <person name="Saif S."/>
            <person name="Shea T."/>
            <person name="Sisk P."/>
            <person name="Sykes S."/>
            <person name="Wortman J."/>
            <person name="Nusbaum C."/>
            <person name="Birren B."/>
        </authorList>
    </citation>
    <scope>NUCLEOTIDE SEQUENCE [LARGE SCALE GENOMIC DNA]</scope>
    <source>
        <strain evidence="2 3">ATCC BAA-412</strain>
    </source>
</reference>
<evidence type="ECO:0000256" key="1">
    <source>
        <dbReference type="SAM" id="Phobius"/>
    </source>
</evidence>
<dbReference type="HOGENOM" id="CLU_2716192_0_0_9"/>
<evidence type="ECO:0000313" key="3">
    <source>
        <dbReference type="Proteomes" id="UP000013785"/>
    </source>
</evidence>
<accession>R3WS59</accession>
<evidence type="ECO:0000313" key="2">
    <source>
        <dbReference type="EMBL" id="EOL44665.1"/>
    </source>
</evidence>
<dbReference type="EMBL" id="AJAT01000013">
    <property type="protein sequence ID" value="EOL44665.1"/>
    <property type="molecule type" value="Genomic_DNA"/>
</dbReference>